<dbReference type="InterPro" id="IPR008258">
    <property type="entry name" value="Transglycosylase_SLT_dom_1"/>
</dbReference>
<dbReference type="PANTHER" id="PTHR37423">
    <property type="entry name" value="SOLUBLE LYTIC MUREIN TRANSGLYCOSYLASE-RELATED"/>
    <property type="match status" value="1"/>
</dbReference>
<dbReference type="Proteomes" id="UP000322876">
    <property type="component" value="Unassembled WGS sequence"/>
</dbReference>
<evidence type="ECO:0000256" key="1">
    <source>
        <dbReference type="ARBA" id="ARBA00007734"/>
    </source>
</evidence>
<dbReference type="OrthoDB" id="9788661at2"/>
<protein>
    <submittedName>
        <fullName evidence="4">Lytic transglycosylase domain-containing protein</fullName>
    </submittedName>
</protein>
<feature type="transmembrane region" description="Helical" evidence="2">
    <location>
        <begin position="12"/>
        <end position="29"/>
    </location>
</feature>
<evidence type="ECO:0000259" key="3">
    <source>
        <dbReference type="Pfam" id="PF01464"/>
    </source>
</evidence>
<organism evidence="4 5">
    <name type="scientific">Deferribacter autotrophicus</name>
    <dbReference type="NCBI Taxonomy" id="500465"/>
    <lineage>
        <taxon>Bacteria</taxon>
        <taxon>Pseudomonadati</taxon>
        <taxon>Deferribacterota</taxon>
        <taxon>Deferribacteres</taxon>
        <taxon>Deferribacterales</taxon>
        <taxon>Deferribacteraceae</taxon>
        <taxon>Deferribacter</taxon>
    </lineage>
</organism>
<feature type="domain" description="Transglycosylase SLT" evidence="3">
    <location>
        <begin position="74"/>
        <end position="168"/>
    </location>
</feature>
<dbReference type="InterPro" id="IPR023346">
    <property type="entry name" value="Lysozyme-like_dom_sf"/>
</dbReference>
<accession>A0A5A8F460</accession>
<proteinExistence type="inferred from homology"/>
<dbReference type="Pfam" id="PF01464">
    <property type="entry name" value="SLT"/>
    <property type="match status" value="1"/>
</dbReference>
<comment type="similarity">
    <text evidence="1">Belongs to the transglycosylase Slt family.</text>
</comment>
<dbReference type="RefSeq" id="WP_149267003.1">
    <property type="nucleotide sequence ID" value="NZ_VFJB01000008.1"/>
</dbReference>
<comment type="caution">
    <text evidence="4">The sequence shown here is derived from an EMBL/GenBank/DDBJ whole genome shotgun (WGS) entry which is preliminary data.</text>
</comment>
<keyword evidence="2" id="KW-1133">Transmembrane helix</keyword>
<keyword evidence="2" id="KW-0812">Transmembrane</keyword>
<gene>
    <name evidence="4" type="ORF">FHQ18_09800</name>
</gene>
<dbReference type="CDD" id="cd00254">
    <property type="entry name" value="LT-like"/>
    <property type="match status" value="1"/>
</dbReference>
<dbReference type="Gene3D" id="1.10.530.10">
    <property type="match status" value="1"/>
</dbReference>
<keyword evidence="2" id="KW-0472">Membrane</keyword>
<reference evidence="4 5" key="1">
    <citation type="submission" date="2019-06" db="EMBL/GenBank/DDBJ databases">
        <title>Genomic insights into carbon and energy metabolism of Deferribacter autotrophicus revealed new metabolic traits in the phylum Deferribacteres.</title>
        <authorList>
            <person name="Slobodkin A.I."/>
            <person name="Slobodkina G.B."/>
            <person name="Allioux M."/>
            <person name="Alain K."/>
            <person name="Jebbar M."/>
            <person name="Shadrin V."/>
            <person name="Kublanov I.V."/>
            <person name="Toshchakov S.V."/>
            <person name="Bonch-Osmolovskaya E.A."/>
        </authorList>
    </citation>
    <scope>NUCLEOTIDE SEQUENCE [LARGE SCALE GENOMIC DNA]</scope>
    <source>
        <strain evidence="4 5">SL50</strain>
    </source>
</reference>
<evidence type="ECO:0000256" key="2">
    <source>
        <dbReference type="SAM" id="Phobius"/>
    </source>
</evidence>
<evidence type="ECO:0000313" key="5">
    <source>
        <dbReference type="Proteomes" id="UP000322876"/>
    </source>
</evidence>
<name>A0A5A8F460_9BACT</name>
<sequence length="196" mass="22683">MLEKIYKSIFKLFILYLVVLNFLCFITTFNPKALINPFFIKNRTISVYLLLKHIIFESGIPVKIRDMEKINKTVNQVAEKYSVDPKLIHAIIKVESKYNPFAISRTGAMGLMQIMPITFFEMGFKDPFNIEENIEAGTKYLKIQLGYFKKLELALSAYNAGPGAITNNKIPEIFETKHYLKKILIEYTSLKSKETH</sequence>
<dbReference type="SUPFAM" id="SSF53955">
    <property type="entry name" value="Lysozyme-like"/>
    <property type="match status" value="1"/>
</dbReference>
<dbReference type="PANTHER" id="PTHR37423:SF2">
    <property type="entry name" value="MEMBRANE-BOUND LYTIC MUREIN TRANSGLYCOSYLASE C"/>
    <property type="match status" value="1"/>
</dbReference>
<keyword evidence="5" id="KW-1185">Reference proteome</keyword>
<dbReference type="EMBL" id="VFJB01000008">
    <property type="protein sequence ID" value="KAA0257330.1"/>
    <property type="molecule type" value="Genomic_DNA"/>
</dbReference>
<dbReference type="AlphaFoldDB" id="A0A5A8F460"/>
<evidence type="ECO:0000313" key="4">
    <source>
        <dbReference type="EMBL" id="KAA0257330.1"/>
    </source>
</evidence>